<evidence type="ECO:0000313" key="2">
    <source>
        <dbReference type="EMBL" id="KAJ8480970.1"/>
    </source>
</evidence>
<evidence type="ECO:0000259" key="1">
    <source>
        <dbReference type="Pfam" id="PF14737"/>
    </source>
</evidence>
<dbReference type="AlphaFoldDB" id="A0AAD7X8H1"/>
<keyword evidence="3" id="KW-1185">Reference proteome</keyword>
<dbReference type="InterPro" id="IPR027974">
    <property type="entry name" value="DUF4470"/>
</dbReference>
<dbReference type="Pfam" id="PF14737">
    <property type="entry name" value="DUF4470"/>
    <property type="match status" value="1"/>
</dbReference>
<dbReference type="Gene3D" id="1.25.40.10">
    <property type="entry name" value="Tetratricopeptide repeat domain"/>
    <property type="match status" value="1"/>
</dbReference>
<feature type="domain" description="DUF4470" evidence="1">
    <location>
        <begin position="192"/>
        <end position="293"/>
    </location>
</feature>
<sequence>MDKKAADLKNKGNEFFKSGNVHRHLTNYGSQAEKADATDPVYPSNLSAALYETADYDGCAQAILRAWKLLQGNPSINPSLVVRLSSRLAKALCHGFRAKELLPSFLDVNGAEIAGLRNAGVEHSTKSSDKEELVRLWREWDMMIPELAKYVEASEVDLRRLAKLPLFFNPLDPTREFFSIGTDDVIDLMEGWGPGEAYSLKLDRLPPERLSDIALLFGGVGDGRHALGTLVGLHEAFQKLPKTKRTQFKAHLTLLDVHDATIARDVCILMLLHALTEASDATARAEIKATLTYTFCGAAMPSYCYKRLTSVIEDLRKRFTLDSPGLPDWLRVASDTITAILPTLDFWLTARKSTSRMLEGHEHMSPSDLPEAQMMSMLPGGNATLKKTLEEKEAEERAKIRQTLQEMSPESLAEWPLFTKDDSPEKMRAFVNDNMDKLIDMIYKEGKGGKLPLYEEAFYKGAKVFLPPKELMKRHPGFETAWKQIKSHTGMSQPVLRKVRTHIQTEWKPNITLFDTKCSDPRCYSDRDGYPDIKLDMFRTVTYFEQFNRRNTPNAQDLVRTDQHILASQVCGAFFEKAANALKGLAGHLTVELLCGGLSEELAKMQWGADVTRPKEFPRKYTRMWLSNVPDYTHGPLNVIIYAIPCLQDDPQAAIGFNSLLNTAVWAGDDEFFHTYTLLLPKEVPRYLGCRVISSRVVMDVCILGSQSVPRPLSELATRDELTTWLTRVLFNTFIPGHSKLRPHNVRCPHNLAAFFGLLFYLHRAGYPAHWLSDFLARVLSGRMLSDIAPYDDFWPMPVKERLRRVPARRVRTDPWLVDFEVMIASAYHAVPFPLTGALPADFSREPEDIQVWEATVQPAQYFSTAPLFNFSSPYDPRTQLLFYRASATTATRLIDDMGRIFEGKAEPAPGTFFILTMQEYVQYQECIRFKLSKKRVERMRKEDWYMMAYRPDTGQQATRPVPVARWKLVSE</sequence>
<gene>
    <name evidence="2" type="ORF">ONZ51_g6323</name>
</gene>
<protein>
    <recommendedName>
        <fullName evidence="1">DUF4470 domain-containing protein</fullName>
    </recommendedName>
</protein>
<evidence type="ECO:0000313" key="3">
    <source>
        <dbReference type="Proteomes" id="UP001215151"/>
    </source>
</evidence>
<dbReference type="SUPFAM" id="SSF48452">
    <property type="entry name" value="TPR-like"/>
    <property type="match status" value="1"/>
</dbReference>
<dbReference type="InterPro" id="IPR011990">
    <property type="entry name" value="TPR-like_helical_dom_sf"/>
</dbReference>
<dbReference type="EMBL" id="JAPEVG010000149">
    <property type="protein sequence ID" value="KAJ8480970.1"/>
    <property type="molecule type" value="Genomic_DNA"/>
</dbReference>
<proteinExistence type="predicted"/>
<organism evidence="2 3">
    <name type="scientific">Trametes cubensis</name>
    <dbReference type="NCBI Taxonomy" id="1111947"/>
    <lineage>
        <taxon>Eukaryota</taxon>
        <taxon>Fungi</taxon>
        <taxon>Dikarya</taxon>
        <taxon>Basidiomycota</taxon>
        <taxon>Agaricomycotina</taxon>
        <taxon>Agaricomycetes</taxon>
        <taxon>Polyporales</taxon>
        <taxon>Polyporaceae</taxon>
        <taxon>Trametes</taxon>
    </lineage>
</organism>
<name>A0AAD7X8H1_9APHY</name>
<accession>A0AAD7X8H1</accession>
<dbReference type="Proteomes" id="UP001215151">
    <property type="component" value="Unassembled WGS sequence"/>
</dbReference>
<reference evidence="2" key="1">
    <citation type="submission" date="2022-11" db="EMBL/GenBank/DDBJ databases">
        <title>Genome Sequence of Cubamyces cubensis.</title>
        <authorList>
            <person name="Buettner E."/>
        </authorList>
    </citation>
    <scope>NUCLEOTIDE SEQUENCE</scope>
    <source>
        <strain evidence="2">MPL-01</strain>
    </source>
</reference>
<comment type="caution">
    <text evidence="2">The sequence shown here is derived from an EMBL/GenBank/DDBJ whole genome shotgun (WGS) entry which is preliminary data.</text>
</comment>